<reference evidence="2" key="1">
    <citation type="journal article" date="2020" name="mSystems">
        <title>Genome- and Community-Level Interaction Insights into Carbon Utilization and Element Cycling Functions of Hydrothermarchaeota in Hydrothermal Sediment.</title>
        <authorList>
            <person name="Zhou Z."/>
            <person name="Liu Y."/>
            <person name="Xu W."/>
            <person name="Pan J."/>
            <person name="Luo Z.H."/>
            <person name="Li M."/>
        </authorList>
    </citation>
    <scope>NUCLEOTIDE SEQUENCE [LARGE SCALE GENOMIC DNA]</scope>
    <source>
        <strain evidence="2">SpSt-125</strain>
    </source>
</reference>
<comment type="caution">
    <text evidence="2">The sequence shown here is derived from an EMBL/GenBank/DDBJ whole genome shotgun (WGS) entry which is preliminary data.</text>
</comment>
<keyword evidence="1" id="KW-1133">Transmembrane helix</keyword>
<feature type="transmembrane region" description="Helical" evidence="1">
    <location>
        <begin position="57"/>
        <end position="76"/>
    </location>
</feature>
<keyword evidence="1" id="KW-0812">Transmembrane</keyword>
<accession>A0A7J2U3K5</accession>
<dbReference type="AlphaFoldDB" id="A0A7J2U3K5"/>
<name>A0A7J2U3K5_9CREN</name>
<keyword evidence="1" id="KW-0472">Membrane</keyword>
<proteinExistence type="predicted"/>
<dbReference type="EMBL" id="DSEU01000031">
    <property type="protein sequence ID" value="HEM66843.1"/>
    <property type="molecule type" value="Genomic_DNA"/>
</dbReference>
<feature type="transmembrane region" description="Helical" evidence="1">
    <location>
        <begin position="175"/>
        <end position="194"/>
    </location>
</feature>
<gene>
    <name evidence="2" type="ORF">ENO26_04645</name>
</gene>
<sequence>MSLIIDVFRDIVEKSAELHSAYKFLHFVSKIPFYTSIIILVFRWIEFLVPRSLHTFSLLILGLVFLALAFGLNITVKNYIAYNYLFKALPKGMNDIGKMLSRVEHIDLYTFRENLIDAATNWLYEEMSKGLNIFGLLKLVTPLLFINIFLLPLALLYFIYALFPHISLANLSLAYFLYAVVMLLLASVLSYINMEILVPSKRKSGNGRSEVDDNKKSGEVRKLFKQGMMTVIGLSLLGLGIPVSFSTSLGSKALIAFGLLLFSTPWDFLLYKPPKEAIQSVSPLESVVIVFMPSARMIVEPKTSNDFEKSFVEACKTGFKLAELISEQSSNSISSCYIAKPSNGNIANNMATRNKNQKRLIENTKWSITYETLNSVRRDIEGMLRNYGYNVIEFVDISKLARVVDGKTLKELFTYYSIVESPTVVPDIGQAIQRLASLYKDEMLINKLGPLAKEFPLIIPGIRITVKEIPISVPLQQGATYPASQLIYIAIPVLIALNLWAEPEKMSRFRELLEKGS</sequence>
<evidence type="ECO:0000256" key="1">
    <source>
        <dbReference type="SAM" id="Phobius"/>
    </source>
</evidence>
<protein>
    <submittedName>
        <fullName evidence="2">Uncharacterized protein</fullName>
    </submittedName>
</protein>
<feature type="transmembrane region" description="Helical" evidence="1">
    <location>
        <begin position="223"/>
        <end position="243"/>
    </location>
</feature>
<evidence type="ECO:0000313" key="2">
    <source>
        <dbReference type="EMBL" id="HEM66843.1"/>
    </source>
</evidence>
<feature type="transmembrane region" description="Helical" evidence="1">
    <location>
        <begin position="24"/>
        <end position="45"/>
    </location>
</feature>
<organism evidence="2">
    <name type="scientific">Ignisphaera aggregans</name>
    <dbReference type="NCBI Taxonomy" id="334771"/>
    <lineage>
        <taxon>Archaea</taxon>
        <taxon>Thermoproteota</taxon>
        <taxon>Thermoprotei</taxon>
        <taxon>Desulfurococcales</taxon>
        <taxon>Desulfurococcaceae</taxon>
        <taxon>Ignisphaera</taxon>
    </lineage>
</organism>
<feature type="transmembrane region" description="Helical" evidence="1">
    <location>
        <begin position="136"/>
        <end position="163"/>
    </location>
</feature>